<dbReference type="EMBL" id="LZLM01000073">
    <property type="protein sequence ID" value="OBJ85337.1"/>
    <property type="molecule type" value="Genomic_DNA"/>
</dbReference>
<comment type="caution">
    <text evidence="2">The sequence shown here is derived from an EMBL/GenBank/DDBJ whole genome shotgun (WGS) entry which is preliminary data.</text>
</comment>
<keyword evidence="1" id="KW-0812">Transmembrane</keyword>
<dbReference type="RefSeq" id="WP_065140282.1">
    <property type="nucleotide sequence ID" value="NZ_LZLM01000073.1"/>
</dbReference>
<evidence type="ECO:0008006" key="4">
    <source>
        <dbReference type="Google" id="ProtNLM"/>
    </source>
</evidence>
<reference evidence="2 3" key="1">
    <citation type="submission" date="2016-06" db="EMBL/GenBank/DDBJ databases">
        <authorList>
            <person name="Kjaerup R.B."/>
            <person name="Dalgaard T.S."/>
            <person name="Juul-Madsen H.R."/>
        </authorList>
    </citation>
    <scope>NUCLEOTIDE SEQUENCE [LARGE SCALE GENOMIC DNA]</scope>
    <source>
        <strain evidence="2 3">1276495.2</strain>
    </source>
</reference>
<gene>
    <name evidence="2" type="ORF">A5640_13300</name>
</gene>
<dbReference type="AlphaFoldDB" id="A0A1A3KJN7"/>
<keyword evidence="1" id="KW-0472">Membrane</keyword>
<evidence type="ECO:0000256" key="1">
    <source>
        <dbReference type="SAM" id="Phobius"/>
    </source>
</evidence>
<sequence length="227" mass="22849">MTSAESDDNDPPLTVEVLADLQAGLLDDDTAARVRRQIRSDPQAAEQLQALQLVRADLAATGAASVSASAPEAPGAAHAARPPVRPARLIAGIAGLCAVVAAIAVGTTALLDEPPPTASTPATADHITVSTPVPVIPLSDEEIRALLHRAPDFGALANVAQRASCLAGLGYPTSAQVLGAQPVDVNARPGVVLVMPGDTPDTVIAYAVALNCSAADTGMLASTAIPR</sequence>
<evidence type="ECO:0000313" key="2">
    <source>
        <dbReference type="EMBL" id="OBJ85337.1"/>
    </source>
</evidence>
<protein>
    <recommendedName>
        <fullName evidence="4">Anti-sigma-M factor RsmA</fullName>
    </recommendedName>
</protein>
<dbReference type="Proteomes" id="UP000093925">
    <property type="component" value="Unassembled WGS sequence"/>
</dbReference>
<accession>A0A1A3KJN7</accession>
<keyword evidence="1" id="KW-1133">Transmembrane helix</keyword>
<proteinExistence type="predicted"/>
<evidence type="ECO:0000313" key="3">
    <source>
        <dbReference type="Proteomes" id="UP000093925"/>
    </source>
</evidence>
<organism evidence="2 3">
    <name type="scientific">Mycobacterium asiaticum</name>
    <dbReference type="NCBI Taxonomy" id="1790"/>
    <lineage>
        <taxon>Bacteria</taxon>
        <taxon>Bacillati</taxon>
        <taxon>Actinomycetota</taxon>
        <taxon>Actinomycetes</taxon>
        <taxon>Mycobacteriales</taxon>
        <taxon>Mycobacteriaceae</taxon>
        <taxon>Mycobacterium</taxon>
    </lineage>
</organism>
<feature type="transmembrane region" description="Helical" evidence="1">
    <location>
        <begin position="89"/>
        <end position="111"/>
    </location>
</feature>
<name>A0A1A3KJN7_MYCAS</name>